<keyword evidence="4" id="KW-1185">Reference proteome</keyword>
<proteinExistence type="predicted"/>
<accession>A0AAN8UK32</accession>
<name>A0AAN8UK32_9MAGN</name>
<evidence type="ECO:0000313" key="4">
    <source>
        <dbReference type="Proteomes" id="UP001370490"/>
    </source>
</evidence>
<sequence>VSGSTRVKVLLVLWQCCNGWEDQGEKLLLQRQYFEQRKRQQQHLQHQIPGLENCADEACTFDQYHHTHRSLDVLSLQNLSTNNKETNSCCIHASEDLELGHSTLHQNVAKVPSIISGKVMRGASTQFDKSNAAFMVDCAEVGTPPCCQVKNESPRNTVRPSKNLTLDMIVWLALPVWISLAASSSHSHTINRNRSKLEHNSTSPKHSSLGLSVLDLLADDGQGYNSERVSTHEAHIAFSLAGLGKVGDETPAHSPQHLTR</sequence>
<keyword evidence="2" id="KW-0732">Signal</keyword>
<reference evidence="3 4" key="1">
    <citation type="submission" date="2023-12" db="EMBL/GenBank/DDBJ databases">
        <title>A high-quality genome assembly for Dillenia turbinata (Dilleniales).</title>
        <authorList>
            <person name="Chanderbali A."/>
        </authorList>
    </citation>
    <scope>NUCLEOTIDE SEQUENCE [LARGE SCALE GENOMIC DNA]</scope>
    <source>
        <strain evidence="3">LSX21</strain>
        <tissue evidence="3">Leaf</tissue>
    </source>
</reference>
<dbReference type="AlphaFoldDB" id="A0AAN8UK32"/>
<evidence type="ECO:0000256" key="1">
    <source>
        <dbReference type="SAM" id="MobiDB-lite"/>
    </source>
</evidence>
<dbReference type="PANTHER" id="PTHR37722">
    <property type="entry name" value="OS01G0167700 PROTEIN"/>
    <property type="match status" value="1"/>
</dbReference>
<feature type="signal peptide" evidence="2">
    <location>
        <begin position="1"/>
        <end position="19"/>
    </location>
</feature>
<feature type="region of interest" description="Disordered" evidence="1">
    <location>
        <begin position="188"/>
        <end position="207"/>
    </location>
</feature>
<dbReference type="PANTHER" id="PTHR37722:SF2">
    <property type="entry name" value="OS01G0167700 PROTEIN"/>
    <property type="match status" value="1"/>
</dbReference>
<dbReference type="Proteomes" id="UP001370490">
    <property type="component" value="Unassembled WGS sequence"/>
</dbReference>
<evidence type="ECO:0000256" key="2">
    <source>
        <dbReference type="SAM" id="SignalP"/>
    </source>
</evidence>
<evidence type="ECO:0000313" key="3">
    <source>
        <dbReference type="EMBL" id="KAK6912611.1"/>
    </source>
</evidence>
<comment type="caution">
    <text evidence="3">The sequence shown here is derived from an EMBL/GenBank/DDBJ whole genome shotgun (WGS) entry which is preliminary data.</text>
</comment>
<dbReference type="EMBL" id="JBAMMX010000027">
    <property type="protein sequence ID" value="KAK6912611.1"/>
    <property type="molecule type" value="Genomic_DNA"/>
</dbReference>
<feature type="chain" id="PRO_5042929645" evidence="2">
    <location>
        <begin position="20"/>
        <end position="260"/>
    </location>
</feature>
<protein>
    <submittedName>
        <fullName evidence="3">Uncharacterized protein</fullName>
    </submittedName>
</protein>
<organism evidence="3 4">
    <name type="scientific">Dillenia turbinata</name>
    <dbReference type="NCBI Taxonomy" id="194707"/>
    <lineage>
        <taxon>Eukaryota</taxon>
        <taxon>Viridiplantae</taxon>
        <taxon>Streptophyta</taxon>
        <taxon>Embryophyta</taxon>
        <taxon>Tracheophyta</taxon>
        <taxon>Spermatophyta</taxon>
        <taxon>Magnoliopsida</taxon>
        <taxon>eudicotyledons</taxon>
        <taxon>Gunneridae</taxon>
        <taxon>Pentapetalae</taxon>
        <taxon>Dilleniales</taxon>
        <taxon>Dilleniaceae</taxon>
        <taxon>Dillenia</taxon>
    </lineage>
</organism>
<feature type="non-terminal residue" evidence="3">
    <location>
        <position position="1"/>
    </location>
</feature>
<gene>
    <name evidence="3" type="ORF">RJ641_022212</name>
</gene>